<dbReference type="GO" id="GO:0008270">
    <property type="term" value="F:zinc ion binding"/>
    <property type="evidence" value="ECO:0007669"/>
    <property type="project" value="InterPro"/>
</dbReference>
<dbReference type="EMBL" id="LR796981">
    <property type="protein sequence ID" value="CAB4179094.1"/>
    <property type="molecule type" value="Genomic_DNA"/>
</dbReference>
<name>A0A6J5SYH9_9CAUD</name>
<dbReference type="PROSITE" id="PS50966">
    <property type="entry name" value="ZF_SWIM"/>
    <property type="match status" value="1"/>
</dbReference>
<gene>
    <name evidence="2" type="ORF">UFOVP1033_50</name>
    <name evidence="3" type="ORF">UFOVP1631_50</name>
</gene>
<evidence type="ECO:0000313" key="3">
    <source>
        <dbReference type="EMBL" id="CAB4220662.1"/>
    </source>
</evidence>
<evidence type="ECO:0000259" key="1">
    <source>
        <dbReference type="PROSITE" id="PS50966"/>
    </source>
</evidence>
<feature type="domain" description="SWIM-type" evidence="1">
    <location>
        <begin position="20"/>
        <end position="55"/>
    </location>
</feature>
<protein>
    <recommendedName>
        <fullName evidence="1">SWIM-type domain-containing protein</fullName>
    </recommendedName>
</protein>
<evidence type="ECO:0000313" key="2">
    <source>
        <dbReference type="EMBL" id="CAB4179094.1"/>
    </source>
</evidence>
<sequence>MESPWRTVQLFISAQAAGIFEVEVDTETKRTRCNCPVWRKTASCKHASFVQNKMRYNKGHYSILVPTDISEDLAVEASDDPQKFRDFVVKYAKVEVI</sequence>
<accession>A0A6J5SYH9</accession>
<proteinExistence type="predicted"/>
<dbReference type="EMBL" id="LR797501">
    <property type="protein sequence ID" value="CAB4220662.1"/>
    <property type="molecule type" value="Genomic_DNA"/>
</dbReference>
<organism evidence="3">
    <name type="scientific">uncultured Caudovirales phage</name>
    <dbReference type="NCBI Taxonomy" id="2100421"/>
    <lineage>
        <taxon>Viruses</taxon>
        <taxon>Duplodnaviria</taxon>
        <taxon>Heunggongvirae</taxon>
        <taxon>Uroviricota</taxon>
        <taxon>Caudoviricetes</taxon>
        <taxon>Peduoviridae</taxon>
        <taxon>Maltschvirus</taxon>
        <taxon>Maltschvirus maltsch</taxon>
    </lineage>
</organism>
<dbReference type="InterPro" id="IPR007527">
    <property type="entry name" value="Znf_SWIM"/>
</dbReference>
<reference evidence="3" key="1">
    <citation type="submission" date="2020-05" db="EMBL/GenBank/DDBJ databases">
        <authorList>
            <person name="Chiriac C."/>
            <person name="Salcher M."/>
            <person name="Ghai R."/>
            <person name="Kavagutti S V."/>
        </authorList>
    </citation>
    <scope>NUCLEOTIDE SEQUENCE</scope>
</reference>